<keyword evidence="2" id="KW-1185">Reference proteome</keyword>
<dbReference type="Proteomes" id="UP000447434">
    <property type="component" value="Chromosome 25"/>
</dbReference>
<comment type="caution">
    <text evidence="1">The sequence shown here is derived from an EMBL/GenBank/DDBJ whole genome shotgun (WGS) entry which is preliminary data.</text>
</comment>
<evidence type="ECO:0000313" key="2">
    <source>
        <dbReference type="Proteomes" id="UP000447434"/>
    </source>
</evidence>
<name>A0A6A4NE47_LUPAL</name>
<accession>A0A6A4NE47</accession>
<proteinExistence type="predicted"/>
<sequence length="51" mass="6144">MTLSCPESETKRIYFLSHNSPLIYIKHKMTTIHKMIHPISVLFFYLYPFII</sequence>
<protein>
    <submittedName>
        <fullName evidence="1">Uncharacterized protein</fullName>
    </submittedName>
</protein>
<reference evidence="2" key="1">
    <citation type="journal article" date="2020" name="Nat. Commun.">
        <title>Genome sequence of the cluster root forming white lupin.</title>
        <authorList>
            <person name="Hufnagel B."/>
            <person name="Marques A."/>
            <person name="Soriano A."/>
            <person name="Marques L."/>
            <person name="Divol F."/>
            <person name="Doumas P."/>
            <person name="Sallet E."/>
            <person name="Mancinotti D."/>
            <person name="Carrere S."/>
            <person name="Marande W."/>
            <person name="Arribat S."/>
            <person name="Keller J."/>
            <person name="Huneau C."/>
            <person name="Blein T."/>
            <person name="Aime D."/>
            <person name="Laguerre M."/>
            <person name="Taylor J."/>
            <person name="Schubert V."/>
            <person name="Nelson M."/>
            <person name="Geu-Flores F."/>
            <person name="Crespi M."/>
            <person name="Gallardo-Guerrero K."/>
            <person name="Delaux P.-M."/>
            <person name="Salse J."/>
            <person name="Berges H."/>
            <person name="Guyot R."/>
            <person name="Gouzy J."/>
            <person name="Peret B."/>
        </authorList>
    </citation>
    <scope>NUCLEOTIDE SEQUENCE [LARGE SCALE GENOMIC DNA]</scope>
    <source>
        <strain evidence="2">cv. Amiga</strain>
    </source>
</reference>
<gene>
    <name evidence="1" type="ORF">Lalb_Chr25g0283391</name>
</gene>
<dbReference type="AlphaFoldDB" id="A0A6A4NE47"/>
<evidence type="ECO:0000313" key="1">
    <source>
        <dbReference type="EMBL" id="KAE9584908.1"/>
    </source>
</evidence>
<dbReference type="EMBL" id="WOCE01000025">
    <property type="protein sequence ID" value="KAE9584908.1"/>
    <property type="molecule type" value="Genomic_DNA"/>
</dbReference>
<organism evidence="1 2">
    <name type="scientific">Lupinus albus</name>
    <name type="common">White lupine</name>
    <name type="synonym">Lupinus termis</name>
    <dbReference type="NCBI Taxonomy" id="3870"/>
    <lineage>
        <taxon>Eukaryota</taxon>
        <taxon>Viridiplantae</taxon>
        <taxon>Streptophyta</taxon>
        <taxon>Embryophyta</taxon>
        <taxon>Tracheophyta</taxon>
        <taxon>Spermatophyta</taxon>
        <taxon>Magnoliopsida</taxon>
        <taxon>eudicotyledons</taxon>
        <taxon>Gunneridae</taxon>
        <taxon>Pentapetalae</taxon>
        <taxon>rosids</taxon>
        <taxon>fabids</taxon>
        <taxon>Fabales</taxon>
        <taxon>Fabaceae</taxon>
        <taxon>Papilionoideae</taxon>
        <taxon>50 kb inversion clade</taxon>
        <taxon>genistoids sensu lato</taxon>
        <taxon>core genistoids</taxon>
        <taxon>Genisteae</taxon>
        <taxon>Lupinus</taxon>
    </lineage>
</organism>